<dbReference type="GO" id="GO:0006631">
    <property type="term" value="P:fatty acid metabolic process"/>
    <property type="evidence" value="ECO:0007669"/>
    <property type="project" value="TreeGrafter"/>
</dbReference>
<proteinExistence type="predicted"/>
<dbReference type="PANTHER" id="PTHR43201:SF32">
    <property type="entry name" value="2-SUCCINYLBENZOATE--COA LIGASE, CHLOROPLASTIC_PEROXISOMAL"/>
    <property type="match status" value="1"/>
</dbReference>
<dbReference type="AlphaFoldDB" id="A0AAV0QMK5"/>
<evidence type="ECO:0000259" key="2">
    <source>
        <dbReference type="Pfam" id="PF13193"/>
    </source>
</evidence>
<dbReference type="InterPro" id="IPR045851">
    <property type="entry name" value="AMP-bd_C_sf"/>
</dbReference>
<name>A0AAV0QMK5_9ROSI</name>
<dbReference type="InterPro" id="IPR042099">
    <property type="entry name" value="ANL_N_sf"/>
</dbReference>
<dbReference type="CDD" id="cd04433">
    <property type="entry name" value="AFD_class_I"/>
    <property type="match status" value="1"/>
</dbReference>
<keyword evidence="4" id="KW-1185">Reference proteome</keyword>
<dbReference type="GO" id="GO:0031956">
    <property type="term" value="F:medium-chain fatty acid-CoA ligase activity"/>
    <property type="evidence" value="ECO:0007669"/>
    <property type="project" value="TreeGrafter"/>
</dbReference>
<dbReference type="InterPro" id="IPR000873">
    <property type="entry name" value="AMP-dep_synth/lig_dom"/>
</dbReference>
<dbReference type="InterPro" id="IPR025110">
    <property type="entry name" value="AMP-bd_C"/>
</dbReference>
<dbReference type="Proteomes" id="UP001154282">
    <property type="component" value="Unassembled WGS sequence"/>
</dbReference>
<evidence type="ECO:0000313" key="4">
    <source>
        <dbReference type="Proteomes" id="UP001154282"/>
    </source>
</evidence>
<dbReference type="Pfam" id="PF13193">
    <property type="entry name" value="AMP-binding_C"/>
    <property type="match status" value="1"/>
</dbReference>
<feature type="domain" description="AMP-dependent synthetase/ligase" evidence="1">
    <location>
        <begin position="22"/>
        <end position="384"/>
    </location>
</feature>
<organism evidence="3 4">
    <name type="scientific">Linum tenue</name>
    <dbReference type="NCBI Taxonomy" id="586396"/>
    <lineage>
        <taxon>Eukaryota</taxon>
        <taxon>Viridiplantae</taxon>
        <taxon>Streptophyta</taxon>
        <taxon>Embryophyta</taxon>
        <taxon>Tracheophyta</taxon>
        <taxon>Spermatophyta</taxon>
        <taxon>Magnoliopsida</taxon>
        <taxon>eudicotyledons</taxon>
        <taxon>Gunneridae</taxon>
        <taxon>Pentapetalae</taxon>
        <taxon>rosids</taxon>
        <taxon>fabids</taxon>
        <taxon>Malpighiales</taxon>
        <taxon>Linaceae</taxon>
        <taxon>Linum</taxon>
    </lineage>
</organism>
<dbReference type="EMBL" id="CAMGYJ010000009">
    <property type="protein sequence ID" value="CAI0545553.1"/>
    <property type="molecule type" value="Genomic_DNA"/>
</dbReference>
<dbReference type="Gene3D" id="3.40.50.12780">
    <property type="entry name" value="N-terminal domain of ligase-like"/>
    <property type="match status" value="1"/>
</dbReference>
<dbReference type="PROSITE" id="PS00455">
    <property type="entry name" value="AMP_BINDING"/>
    <property type="match status" value="1"/>
</dbReference>
<protein>
    <submittedName>
        <fullName evidence="3">Uncharacterized protein</fullName>
    </submittedName>
</protein>
<dbReference type="PANTHER" id="PTHR43201">
    <property type="entry name" value="ACYL-COA SYNTHETASE"/>
    <property type="match status" value="1"/>
</dbReference>
<comment type="caution">
    <text evidence="3">The sequence shown here is derived from an EMBL/GenBank/DDBJ whole genome shotgun (WGS) entry which is preliminary data.</text>
</comment>
<feature type="domain" description="AMP-binding enzyme C-terminal" evidence="2">
    <location>
        <begin position="436"/>
        <end position="529"/>
    </location>
</feature>
<evidence type="ECO:0000259" key="1">
    <source>
        <dbReference type="Pfam" id="PF00501"/>
    </source>
</evidence>
<dbReference type="InterPro" id="IPR020845">
    <property type="entry name" value="AMP-binding_CS"/>
</dbReference>
<gene>
    <name evidence="3" type="ORF">LITE_LOCUS43634</name>
</gene>
<dbReference type="SUPFAM" id="SSF56801">
    <property type="entry name" value="Acetyl-CoA synthetase-like"/>
    <property type="match status" value="1"/>
</dbReference>
<sequence length="551" mass="60491">MSTYSKAHICQCLTRLSTVRRNSPVTISGARRKNGQQFVQGVLALAQGLTELGLRSGHVVAIAAFNSDEYLEWLLAVAFVGGIVAPLNYRWSFQEVKSAILAVKPVMLVSDESCSRWYSELDDDSEFPFLRWRVFVGSNSLDSMKLPNSLATETIRSQTIRDLDLNFTWAPDGAAIVCFTSGTTGRPKGAVISHSALIVQSLAKVAIVGYREDDVYLHLAPLCHIGGLSSALAMLMVGACHVLISKFEATAAVDAIEKHSVTSFITVPTIMVDLISSITMKENWRGKHSVKKILNGGGSLPPELIGLVANFFPQARLLSAYGMTETSSSLTFMALHDPTVAEISRQSQGPEGVCVGMPAPHVELRVHRDGRILTRGPHVMLGYWDQYTAPQRLEPTDEIWLDTGDAGSLDDSGNLWLVGRINDRIKTGGENVHPAEIEAVLLQHPGVIGAVVVGIPDARLAELVVGCIQLRESWEWSDSGCCVAEDESRQVLCSETLTKYCRAKNLTGFKAPRMFVRWKEEFPRTSTGKIRRDQVRREVMSRRLLAISSNL</sequence>
<dbReference type="Pfam" id="PF00501">
    <property type="entry name" value="AMP-binding"/>
    <property type="match status" value="1"/>
</dbReference>
<evidence type="ECO:0000313" key="3">
    <source>
        <dbReference type="EMBL" id="CAI0545553.1"/>
    </source>
</evidence>
<accession>A0AAV0QMK5</accession>
<reference evidence="3" key="1">
    <citation type="submission" date="2022-08" db="EMBL/GenBank/DDBJ databases">
        <authorList>
            <person name="Gutierrez-Valencia J."/>
        </authorList>
    </citation>
    <scope>NUCLEOTIDE SEQUENCE</scope>
</reference>
<dbReference type="Gene3D" id="3.30.300.30">
    <property type="match status" value="1"/>
</dbReference>